<comment type="similarity">
    <text evidence="3">Belongs to the ubiquitin-activating E1 family.</text>
</comment>
<dbReference type="Gene3D" id="3.40.50.720">
    <property type="entry name" value="NAD(P)-binding Rossmann-like Domain"/>
    <property type="match status" value="1"/>
</dbReference>
<keyword evidence="7" id="KW-0833">Ubl conjugation pathway</keyword>
<evidence type="ECO:0000256" key="1">
    <source>
        <dbReference type="ARBA" id="ARBA00000488"/>
    </source>
</evidence>
<evidence type="ECO:0000313" key="10">
    <source>
        <dbReference type="EMBL" id="KAK2567985.1"/>
    </source>
</evidence>
<dbReference type="Gene3D" id="3.10.290.60">
    <property type="entry name" value="Ubiquitin-activating enzyme E1, UFD domain"/>
    <property type="match status" value="1"/>
</dbReference>
<dbReference type="Gene3D" id="1.10.10.2660">
    <property type="entry name" value="Ubiquitin-activating enzyme E1, SCCH domain"/>
    <property type="match status" value="1"/>
</dbReference>
<evidence type="ECO:0000256" key="3">
    <source>
        <dbReference type="ARBA" id="ARBA00005673"/>
    </source>
</evidence>
<dbReference type="GO" id="GO:0005737">
    <property type="term" value="C:cytoplasm"/>
    <property type="evidence" value="ECO:0007669"/>
    <property type="project" value="TreeGrafter"/>
</dbReference>
<dbReference type="InterPro" id="IPR038252">
    <property type="entry name" value="UBA_E1_C_sf"/>
</dbReference>
<dbReference type="InterPro" id="IPR032418">
    <property type="entry name" value="E1_FCCH"/>
</dbReference>
<dbReference type="EMBL" id="JARQWQ010000013">
    <property type="protein sequence ID" value="KAK2567985.1"/>
    <property type="molecule type" value="Genomic_DNA"/>
</dbReference>
<dbReference type="Pfam" id="PF10585">
    <property type="entry name" value="UBA_E1_SCCH"/>
    <property type="match status" value="1"/>
</dbReference>
<evidence type="ECO:0000259" key="9">
    <source>
        <dbReference type="SMART" id="SM00985"/>
    </source>
</evidence>
<dbReference type="Gene3D" id="3.50.50.80">
    <property type="entry name" value="Ubiquitin-activating enzyme E1, inactive adenylation domain, subdomain 1"/>
    <property type="match status" value="1"/>
</dbReference>
<dbReference type="NCBIfam" id="TIGR01408">
    <property type="entry name" value="Ube1"/>
    <property type="match status" value="1"/>
</dbReference>
<evidence type="ECO:0000256" key="7">
    <source>
        <dbReference type="ARBA" id="ARBA00022786"/>
    </source>
</evidence>
<dbReference type="InterPro" id="IPR032420">
    <property type="entry name" value="E1_4HB"/>
</dbReference>
<dbReference type="InterPro" id="IPR042063">
    <property type="entry name" value="Ubi_acti_E1_SCCH"/>
</dbReference>
<dbReference type="GO" id="GO:0019948">
    <property type="term" value="F:SUMO activating enzyme activity"/>
    <property type="evidence" value="ECO:0007669"/>
    <property type="project" value="TreeGrafter"/>
</dbReference>
<dbReference type="PRINTS" id="PR01849">
    <property type="entry name" value="UBIQUITINACT"/>
</dbReference>
<keyword evidence="6" id="KW-0547">Nucleotide-binding</keyword>
<dbReference type="Pfam" id="PF16190">
    <property type="entry name" value="E1_FCCH"/>
    <property type="match status" value="1"/>
</dbReference>
<dbReference type="Gene3D" id="2.40.30.180">
    <property type="entry name" value="Ubiquitin-activating enzyme E1, FCCH domain"/>
    <property type="match status" value="1"/>
</dbReference>
<dbReference type="InterPro" id="IPR000011">
    <property type="entry name" value="UBQ/SUMO-activ_enz_E1-like"/>
</dbReference>
<name>A0AAD9QVQ3_ACRCE</name>
<keyword evidence="8" id="KW-0067">ATP-binding</keyword>
<dbReference type="Pfam" id="PF00899">
    <property type="entry name" value="ThiF"/>
    <property type="match status" value="1"/>
</dbReference>
<dbReference type="Pfam" id="PF09358">
    <property type="entry name" value="E1_UFD"/>
    <property type="match status" value="1"/>
</dbReference>
<protein>
    <recommendedName>
        <fullName evidence="4">E1 ubiquitin-activating enzyme</fullName>
        <ecNumber evidence="4">6.2.1.45</ecNumber>
    </recommendedName>
</protein>
<keyword evidence="5" id="KW-0436">Ligase</keyword>
<reference evidence="10" key="2">
    <citation type="journal article" date="2023" name="Science">
        <title>Genomic signatures of disease resistance in endangered staghorn corals.</title>
        <authorList>
            <person name="Vollmer S.V."/>
            <person name="Selwyn J.D."/>
            <person name="Despard B.A."/>
            <person name="Roesel C.L."/>
        </authorList>
    </citation>
    <scope>NUCLEOTIDE SEQUENCE</scope>
    <source>
        <strain evidence="10">K2</strain>
    </source>
</reference>
<dbReference type="InterPro" id="IPR042449">
    <property type="entry name" value="Ub-E1_IAD_1"/>
</dbReference>
<comment type="catalytic activity">
    <reaction evidence="1">
        <text>ATP + ubiquitin + [E1 ubiquitin-activating enzyme]-L-cysteine = AMP + diphosphate + S-ubiquitinyl-[E1 ubiquitin-activating enzyme]-L-cysteine.</text>
        <dbReference type="EC" id="6.2.1.45"/>
    </reaction>
</comment>
<dbReference type="CDD" id="cd01491">
    <property type="entry name" value="Ube1_repeat1"/>
    <property type="match status" value="1"/>
</dbReference>
<reference evidence="10" key="1">
    <citation type="journal article" date="2023" name="G3 (Bethesda)">
        <title>Whole genome assembly and annotation of the endangered Caribbean coral Acropora cervicornis.</title>
        <authorList>
            <person name="Selwyn J.D."/>
            <person name="Vollmer S.V."/>
        </authorList>
    </citation>
    <scope>NUCLEOTIDE SEQUENCE</scope>
    <source>
        <strain evidence="10">K2</strain>
    </source>
</reference>
<evidence type="ECO:0000256" key="8">
    <source>
        <dbReference type="ARBA" id="ARBA00022840"/>
    </source>
</evidence>
<dbReference type="FunFam" id="3.40.50.720:FF:000015">
    <property type="entry name" value="Ubiquitin-activating enzyme E1 1"/>
    <property type="match status" value="1"/>
</dbReference>
<sequence>MMAAATNIEIDDSLYSRQRYMLGDVAMIKMAHSSVFLSGLGGLGVEIAKNIVLAGIKSITLHDTKIACSQDLGSQFFLREDDVRDRKNRAEASASQLAELNPHVNIQTSTSAINEDDYDFLKHFQCVIFTEAVPICLQLKVDMFCRSQQPPIKFICAGVHGVFSWAFCDFGPQFEVLDSTGEEPKECFIWKITKANPGVVTTLDNRMHGFQTGDKVTFKEIVGMTALNGTEHTIKVLSPYAFSICDTSDPQYEPYQYGGIAKQVKASSTLLTFESLETQLSKPDILTADLSKIEIPLQLHFGIHALQLFEEQNGRSPEIRNKDDAAKLYELAKSLNSKAVTKADELDDKLIFQLSFSSRGSFPPLAASLGGIVGQEVLKALTGKYTPLRQWLYIDATEVLKEQEDLDTTSFLPRQDRYDLLRICIGEELRLKLANLRLFMVGCGAIGCELLKNFALLGISTGQTGMMTVTDNDLIEKSNLNRQFLFRPHHIQKPKSVTAASSVASINPDVHVDPHQHKVCPETEESLYTDKFFESQDLIVNALDNVEARRYMDSRCVSTQRALLESGTMGPKGHVQVIVPHLTESYASQRDPPEEEVPHCTLKSFPAIIEHTIQWARDKFENCFTQKPELYKKFWESSGSPEQLLQTLQSGNEPEGVYRVLKLLKRRPKDWASCVELSRRDFEKYYNHKAKQLLHAFPLDTRVKDGSLFWQSPKRPPIPQQFDAKNDLHMMFLRSSSKLHADSYGIQYTKQDLSDNCIVEILQRVQVPEFIPKSKQIETDETASKSAETSSFDVDKLIVYLKELIAEGLKSSEDVLPMFAQEFEKDDDSNGHIDFITSASNLRATMYSIENADRLKTKKIAGKIVPAIATTTAAVAGLVAIELVKIVMKSSAEDYKNCFMNLALPYVIFSEPGPPEVTVIRDDLSFTNWDKWIVQGTQEFKLKDFVRFFKEKYGFEVSIVVNGVKIVYVPLLPGHSKRLDQKMTKLIKPSGKDYVDLTVSFEGDEEDDLPGPPVRYYFGL</sequence>
<dbReference type="PANTHER" id="PTHR10953:SF186">
    <property type="entry name" value="UBIQUITIN-LIKE MODIFIER-ACTIVATING ENZYME 6"/>
    <property type="match status" value="1"/>
</dbReference>
<dbReference type="GO" id="GO:0004839">
    <property type="term" value="F:ubiquitin activating enzyme activity"/>
    <property type="evidence" value="ECO:0007669"/>
    <property type="project" value="UniProtKB-EC"/>
</dbReference>
<dbReference type="FunFam" id="3.50.50.80:FF:000001">
    <property type="entry name" value="ubiquitin-like modifier-activating enzyme 1"/>
    <property type="match status" value="1"/>
</dbReference>
<dbReference type="PANTHER" id="PTHR10953">
    <property type="entry name" value="UBIQUITIN-ACTIVATING ENZYME E1"/>
    <property type="match status" value="1"/>
</dbReference>
<dbReference type="Gene3D" id="3.40.50.12550">
    <property type="entry name" value="Ubiquitin-activating enzyme E1, inactive adenylation domain, subdomain 2"/>
    <property type="match status" value="1"/>
</dbReference>
<dbReference type="GO" id="GO:0005524">
    <property type="term" value="F:ATP binding"/>
    <property type="evidence" value="ECO:0007669"/>
    <property type="project" value="UniProtKB-KW"/>
</dbReference>
<dbReference type="Proteomes" id="UP001249851">
    <property type="component" value="Unassembled WGS sequence"/>
</dbReference>
<evidence type="ECO:0000313" key="11">
    <source>
        <dbReference type="Proteomes" id="UP001249851"/>
    </source>
</evidence>
<dbReference type="FunFam" id="2.40.30.180:FF:000002">
    <property type="entry name" value="Ubiquitin-activating enzyme E1 2"/>
    <property type="match status" value="1"/>
</dbReference>
<dbReference type="InterPro" id="IPR000594">
    <property type="entry name" value="ThiF_NAD_FAD-bd"/>
</dbReference>
<dbReference type="CDD" id="cd01490">
    <property type="entry name" value="Ube1_repeat2"/>
    <property type="match status" value="1"/>
</dbReference>
<accession>A0AAD9QVQ3</accession>
<organism evidence="10 11">
    <name type="scientific">Acropora cervicornis</name>
    <name type="common">Staghorn coral</name>
    <dbReference type="NCBI Taxonomy" id="6130"/>
    <lineage>
        <taxon>Eukaryota</taxon>
        <taxon>Metazoa</taxon>
        <taxon>Cnidaria</taxon>
        <taxon>Anthozoa</taxon>
        <taxon>Hexacorallia</taxon>
        <taxon>Scleractinia</taxon>
        <taxon>Astrocoeniina</taxon>
        <taxon>Acroporidae</taxon>
        <taxon>Acropora</taxon>
    </lineage>
</organism>
<comment type="caution">
    <text evidence="10">The sequence shown here is derived from an EMBL/GenBank/DDBJ whole genome shotgun (WGS) entry which is preliminary data.</text>
</comment>
<dbReference type="GO" id="GO:0016925">
    <property type="term" value="P:protein sumoylation"/>
    <property type="evidence" value="ECO:0007669"/>
    <property type="project" value="TreeGrafter"/>
</dbReference>
<evidence type="ECO:0000256" key="5">
    <source>
        <dbReference type="ARBA" id="ARBA00022598"/>
    </source>
</evidence>
<feature type="domain" description="Ubiquitin-activating enzyme E1 C-terminal" evidence="9">
    <location>
        <begin position="895"/>
        <end position="1014"/>
    </location>
</feature>
<comment type="pathway">
    <text evidence="2">Protein modification; protein ubiquitination.</text>
</comment>
<dbReference type="EC" id="6.2.1.45" evidence="4"/>
<dbReference type="SMART" id="SM00985">
    <property type="entry name" value="UBA_e1_C"/>
    <property type="match status" value="1"/>
</dbReference>
<dbReference type="InterPro" id="IPR018075">
    <property type="entry name" value="UBQ-activ_enz_E1"/>
</dbReference>
<dbReference type="SUPFAM" id="SSF69572">
    <property type="entry name" value="Activating enzymes of the ubiquitin-like proteins"/>
    <property type="match status" value="2"/>
</dbReference>
<dbReference type="InterPro" id="IPR018965">
    <property type="entry name" value="Ub-activating_enz_E1_C"/>
</dbReference>
<gene>
    <name evidence="10" type="ORF">P5673_007888</name>
</gene>
<dbReference type="InterPro" id="IPR045886">
    <property type="entry name" value="ThiF/MoeB/HesA"/>
</dbReference>
<dbReference type="FunFam" id="1.10.10.2660:FF:000003">
    <property type="entry name" value="ubiquitin-like modifier-activating enzyme 6 isoform X1"/>
    <property type="match status" value="1"/>
</dbReference>
<dbReference type="GO" id="GO:0031510">
    <property type="term" value="C:SUMO activating enzyme complex"/>
    <property type="evidence" value="ECO:0007669"/>
    <property type="project" value="TreeGrafter"/>
</dbReference>
<proteinExistence type="inferred from homology"/>
<evidence type="ECO:0000256" key="4">
    <source>
        <dbReference type="ARBA" id="ARBA00012990"/>
    </source>
</evidence>
<evidence type="ECO:0000256" key="6">
    <source>
        <dbReference type="ARBA" id="ARBA00022741"/>
    </source>
</evidence>
<dbReference type="InterPro" id="IPR019572">
    <property type="entry name" value="UBA_E1_SCCH"/>
</dbReference>
<dbReference type="AlphaFoldDB" id="A0AAD9QVQ3"/>
<dbReference type="InterPro" id="IPR035985">
    <property type="entry name" value="Ubiquitin-activating_enz"/>
</dbReference>
<dbReference type="Pfam" id="PF16191">
    <property type="entry name" value="E1_4HB"/>
    <property type="match status" value="1"/>
</dbReference>
<keyword evidence="11" id="KW-1185">Reference proteome</keyword>
<evidence type="ECO:0000256" key="2">
    <source>
        <dbReference type="ARBA" id="ARBA00004906"/>
    </source>
</evidence>
<dbReference type="InterPro" id="IPR042302">
    <property type="entry name" value="E1_FCCH_sf"/>
</dbReference>